<dbReference type="STRING" id="619304.SAMN05421760_106236"/>
<dbReference type="Pfam" id="PF10948">
    <property type="entry name" value="DUF2635"/>
    <property type="match status" value="1"/>
</dbReference>
<keyword evidence="3" id="KW-1185">Reference proteome</keyword>
<gene>
    <name evidence="2" type="ORF">SAMN05421760_106236</name>
</gene>
<accession>A0A1N7MPG1</accession>
<organism evidence="2 3">
    <name type="scientific">Neptunomonas antarctica</name>
    <dbReference type="NCBI Taxonomy" id="619304"/>
    <lineage>
        <taxon>Bacteria</taxon>
        <taxon>Pseudomonadati</taxon>
        <taxon>Pseudomonadota</taxon>
        <taxon>Gammaproteobacteria</taxon>
        <taxon>Oceanospirillales</taxon>
        <taxon>Oceanospirillaceae</taxon>
        <taxon>Neptunomonas</taxon>
    </lineage>
</organism>
<dbReference type="RefSeq" id="WP_054340394.1">
    <property type="nucleotide sequence ID" value="NZ_FTOE01000006.1"/>
</dbReference>
<evidence type="ECO:0000313" key="2">
    <source>
        <dbReference type="EMBL" id="SIS87888.1"/>
    </source>
</evidence>
<dbReference type="EMBL" id="FTOE01000006">
    <property type="protein sequence ID" value="SIS87888.1"/>
    <property type="molecule type" value="Genomic_DNA"/>
</dbReference>
<proteinExistence type="predicted"/>
<dbReference type="InterPro" id="IPR024400">
    <property type="entry name" value="DUF2635"/>
</dbReference>
<feature type="region of interest" description="Disordered" evidence="1">
    <location>
        <begin position="47"/>
        <end position="74"/>
    </location>
</feature>
<reference evidence="3" key="1">
    <citation type="submission" date="2017-01" db="EMBL/GenBank/DDBJ databases">
        <authorList>
            <person name="Varghese N."/>
            <person name="Submissions S."/>
        </authorList>
    </citation>
    <scope>NUCLEOTIDE SEQUENCE [LARGE SCALE GENOMIC DNA]</scope>
    <source>
        <strain evidence="3">DSM 22306</strain>
    </source>
</reference>
<sequence>MQNLLNVRPNVGQVRKEDGSIMPADGCRVPNHSYYRRRLRDGDLLSVGQAASSEQSPQPPAAETAVLAKNRGAK</sequence>
<name>A0A1N7MPG1_9GAMM</name>
<dbReference type="Proteomes" id="UP000185999">
    <property type="component" value="Unassembled WGS sequence"/>
</dbReference>
<evidence type="ECO:0000313" key="3">
    <source>
        <dbReference type="Proteomes" id="UP000185999"/>
    </source>
</evidence>
<dbReference type="AlphaFoldDB" id="A0A1N7MPG1"/>
<evidence type="ECO:0008006" key="4">
    <source>
        <dbReference type="Google" id="ProtNLM"/>
    </source>
</evidence>
<evidence type="ECO:0000256" key="1">
    <source>
        <dbReference type="SAM" id="MobiDB-lite"/>
    </source>
</evidence>
<protein>
    <recommendedName>
        <fullName evidence="4">DUF2635 domain-containing protein</fullName>
    </recommendedName>
</protein>